<evidence type="ECO:0000313" key="4">
    <source>
        <dbReference type="Proteomes" id="UP000636505"/>
    </source>
</evidence>
<dbReference type="EMBL" id="JADEXG010000015">
    <property type="protein sequence ID" value="MBE9077305.1"/>
    <property type="molecule type" value="Genomic_DNA"/>
</dbReference>
<protein>
    <submittedName>
        <fullName evidence="3">Sll0787 family AIR synthase-like protein</fullName>
    </submittedName>
</protein>
<dbReference type="Gene3D" id="3.30.1330.10">
    <property type="entry name" value="PurM-like, N-terminal domain"/>
    <property type="match status" value="1"/>
</dbReference>
<dbReference type="InterPro" id="IPR006283">
    <property type="entry name" value="ThiL-like"/>
</dbReference>
<accession>A0A8J7A734</accession>
<feature type="domain" description="PurM-like C-terminal" evidence="2">
    <location>
        <begin position="183"/>
        <end position="300"/>
    </location>
</feature>
<dbReference type="PANTHER" id="PTHR30270:SF0">
    <property type="entry name" value="THIAMINE-MONOPHOSPHATE KINASE"/>
    <property type="match status" value="1"/>
</dbReference>
<dbReference type="AlphaFoldDB" id="A0A8J7A734"/>
<reference evidence="3" key="1">
    <citation type="submission" date="2020-10" db="EMBL/GenBank/DDBJ databases">
        <authorList>
            <person name="Castelo-Branco R."/>
            <person name="Eusebio N."/>
            <person name="Adriana R."/>
            <person name="Vieira A."/>
            <person name="Brugerolle De Fraissinette N."/>
            <person name="Rezende De Castro R."/>
            <person name="Schneider M.P."/>
            <person name="Vasconcelos V."/>
            <person name="Leao P.N."/>
        </authorList>
    </citation>
    <scope>NUCLEOTIDE SEQUENCE</scope>
    <source>
        <strain evidence="3">LEGE 07310</strain>
    </source>
</reference>
<feature type="domain" description="PurM-like N-terminal" evidence="1">
    <location>
        <begin position="43"/>
        <end position="148"/>
    </location>
</feature>
<dbReference type="SUPFAM" id="SSF55326">
    <property type="entry name" value="PurM N-terminal domain-like"/>
    <property type="match status" value="1"/>
</dbReference>
<evidence type="ECO:0000259" key="2">
    <source>
        <dbReference type="Pfam" id="PF02769"/>
    </source>
</evidence>
<dbReference type="Pfam" id="PF00586">
    <property type="entry name" value="AIRS"/>
    <property type="match status" value="1"/>
</dbReference>
<evidence type="ECO:0000313" key="3">
    <source>
        <dbReference type="EMBL" id="MBE9077305.1"/>
    </source>
</evidence>
<dbReference type="RefSeq" id="WP_193905965.1">
    <property type="nucleotide sequence ID" value="NZ_JADEXG010000015.1"/>
</dbReference>
<dbReference type="Gene3D" id="3.90.650.10">
    <property type="entry name" value="PurM-like C-terminal domain"/>
    <property type="match status" value="1"/>
</dbReference>
<dbReference type="InterPro" id="IPR010918">
    <property type="entry name" value="PurM-like_C_dom"/>
</dbReference>
<keyword evidence="4" id="KW-1185">Reference proteome</keyword>
<dbReference type="InterPro" id="IPR011413">
    <property type="entry name" value="UCP036540_AIR"/>
</dbReference>
<dbReference type="PANTHER" id="PTHR30270">
    <property type="entry name" value="THIAMINE-MONOPHOSPHATE KINASE"/>
    <property type="match status" value="1"/>
</dbReference>
<dbReference type="InterPro" id="IPR024030">
    <property type="entry name" value="AIR_synthase-rel_sll0787"/>
</dbReference>
<dbReference type="CDD" id="cd02192">
    <property type="entry name" value="PurM-like3"/>
    <property type="match status" value="1"/>
</dbReference>
<dbReference type="InterPro" id="IPR036921">
    <property type="entry name" value="PurM-like_N_sf"/>
</dbReference>
<proteinExistence type="predicted"/>
<evidence type="ECO:0000259" key="1">
    <source>
        <dbReference type="Pfam" id="PF00586"/>
    </source>
</evidence>
<organism evidence="3 4">
    <name type="scientific">Vasconcelosia minhoensis LEGE 07310</name>
    <dbReference type="NCBI Taxonomy" id="915328"/>
    <lineage>
        <taxon>Bacteria</taxon>
        <taxon>Bacillati</taxon>
        <taxon>Cyanobacteriota</taxon>
        <taxon>Cyanophyceae</taxon>
        <taxon>Nodosilineales</taxon>
        <taxon>Cymatolegaceae</taxon>
        <taxon>Vasconcelosia</taxon>
        <taxon>Vasconcelosia minhoensis</taxon>
    </lineage>
</organism>
<dbReference type="PIRSF" id="PIRSF036540">
    <property type="entry name" value="UCP036540_AIR"/>
    <property type="match status" value="1"/>
</dbReference>
<dbReference type="NCBIfam" id="TIGR04049">
    <property type="entry name" value="AIR_rel_sll0787"/>
    <property type="match status" value="1"/>
</dbReference>
<dbReference type="InterPro" id="IPR016188">
    <property type="entry name" value="PurM-like_N"/>
</dbReference>
<dbReference type="Proteomes" id="UP000636505">
    <property type="component" value="Unassembled WGS sequence"/>
</dbReference>
<dbReference type="GO" id="GO:0009228">
    <property type="term" value="P:thiamine biosynthetic process"/>
    <property type="evidence" value="ECO:0007669"/>
    <property type="project" value="InterPro"/>
</dbReference>
<name>A0A8J7A734_9CYAN</name>
<dbReference type="InterPro" id="IPR036676">
    <property type="entry name" value="PurM-like_C_sf"/>
</dbReference>
<gene>
    <name evidence="3" type="ORF">IQ241_08355</name>
</gene>
<dbReference type="SUPFAM" id="SSF56042">
    <property type="entry name" value="PurM C-terminal domain-like"/>
    <property type="match status" value="1"/>
</dbReference>
<dbReference type="GO" id="GO:0009030">
    <property type="term" value="F:thiamine-phosphate kinase activity"/>
    <property type="evidence" value="ECO:0007669"/>
    <property type="project" value="InterPro"/>
</dbReference>
<comment type="caution">
    <text evidence="3">The sequence shown here is derived from an EMBL/GenBank/DDBJ whole genome shotgun (WGS) entry which is preliminary data.</text>
</comment>
<dbReference type="Pfam" id="PF02769">
    <property type="entry name" value="AIRS_C"/>
    <property type="match status" value="1"/>
</dbReference>
<sequence>MLKELVCQLQQSLSILHKQDIQTATRALSPEVYLPGGAAIRLGDDCAAIPDRDGYLLLAAEAMSPQLVEKDPWFAGWCAIMVNLSDIAAMGGTAIAVVDALWSRSPEASEPLWQGLKAASQAYNIPIVGGHTNCHSPHSNLAVAILGRAEKLMTSFDAQPGDTLMLVIDLQGQYYGDYPFWDAATRADPQQLRRDLARLPQLAEAGLCRAGKDISMGGLVGTLLMLAETSRCGAVLDLAALPQISDVPLQKWLTSFPSFGFLFSVPAKNVRAVQTLFSTDSHLTCCPIGAVTEGSRIYLQSSPEVFLFWNWEQTPLTQMAV</sequence>